<dbReference type="Proteomes" id="UP001597417">
    <property type="component" value="Unassembled WGS sequence"/>
</dbReference>
<evidence type="ECO:0000313" key="3">
    <source>
        <dbReference type="EMBL" id="MFD2417638.1"/>
    </source>
</evidence>
<protein>
    <submittedName>
        <fullName evidence="3">Cupin domain-containing protein</fullName>
    </submittedName>
</protein>
<dbReference type="InterPro" id="IPR014710">
    <property type="entry name" value="RmlC-like_jellyroll"/>
</dbReference>
<comment type="caution">
    <text evidence="3">The sequence shown here is derived from an EMBL/GenBank/DDBJ whole genome shotgun (WGS) entry which is preliminary data.</text>
</comment>
<dbReference type="InterPro" id="IPR011051">
    <property type="entry name" value="RmlC_Cupin_sf"/>
</dbReference>
<keyword evidence="4" id="KW-1185">Reference proteome</keyword>
<evidence type="ECO:0000313" key="4">
    <source>
        <dbReference type="Proteomes" id="UP001597417"/>
    </source>
</evidence>
<dbReference type="InterPro" id="IPR013096">
    <property type="entry name" value="Cupin_2"/>
</dbReference>
<keyword evidence="1" id="KW-0732">Signal</keyword>
<feature type="domain" description="Cupin type-2" evidence="2">
    <location>
        <begin position="58"/>
        <end position="125"/>
    </location>
</feature>
<evidence type="ECO:0000256" key="1">
    <source>
        <dbReference type="SAM" id="SignalP"/>
    </source>
</evidence>
<evidence type="ECO:0000259" key="2">
    <source>
        <dbReference type="Pfam" id="PF07883"/>
    </source>
</evidence>
<dbReference type="RefSeq" id="WP_378265552.1">
    <property type="nucleotide sequence ID" value="NZ_JBHUKR010000007.1"/>
</dbReference>
<dbReference type="Gene3D" id="2.60.120.10">
    <property type="entry name" value="Jelly Rolls"/>
    <property type="match status" value="1"/>
</dbReference>
<accession>A0ABW5FRI1</accession>
<feature type="signal peptide" evidence="1">
    <location>
        <begin position="1"/>
        <end position="32"/>
    </location>
</feature>
<dbReference type="Pfam" id="PF07883">
    <property type="entry name" value="Cupin_2"/>
    <property type="match status" value="1"/>
</dbReference>
<dbReference type="SUPFAM" id="SSF51182">
    <property type="entry name" value="RmlC-like cupins"/>
    <property type="match status" value="1"/>
</dbReference>
<reference evidence="4" key="1">
    <citation type="journal article" date="2019" name="Int. J. Syst. Evol. Microbiol.">
        <title>The Global Catalogue of Microorganisms (GCM) 10K type strain sequencing project: providing services to taxonomists for standard genome sequencing and annotation.</title>
        <authorList>
            <consortium name="The Broad Institute Genomics Platform"/>
            <consortium name="The Broad Institute Genome Sequencing Center for Infectious Disease"/>
            <person name="Wu L."/>
            <person name="Ma J."/>
        </authorList>
    </citation>
    <scope>NUCLEOTIDE SEQUENCE [LARGE SCALE GENOMIC DNA]</scope>
    <source>
        <strain evidence="4">CGMCC 4.7645</strain>
    </source>
</reference>
<gene>
    <name evidence="3" type="ORF">ACFSXZ_15015</name>
</gene>
<feature type="chain" id="PRO_5046991405" evidence="1">
    <location>
        <begin position="33"/>
        <end position="149"/>
    </location>
</feature>
<sequence>MHRFARKVFGVASTTAALVGLTAALVPVTAEATPGVGVSAVTIFDKTVGNTEYVLKEITLAPGGSTGWHYHPGQVRGFVKQGTLTHNDSDCSIDGVYRRGQAISEASGPGYVHLGRNLGTTPVVLEVLYQNSVGTPLAVDMPNPGCSFQ</sequence>
<dbReference type="EMBL" id="JBHUKR010000007">
    <property type="protein sequence ID" value="MFD2417638.1"/>
    <property type="molecule type" value="Genomic_DNA"/>
</dbReference>
<organism evidence="3 4">
    <name type="scientific">Amycolatopsis pigmentata</name>
    <dbReference type="NCBI Taxonomy" id="450801"/>
    <lineage>
        <taxon>Bacteria</taxon>
        <taxon>Bacillati</taxon>
        <taxon>Actinomycetota</taxon>
        <taxon>Actinomycetes</taxon>
        <taxon>Pseudonocardiales</taxon>
        <taxon>Pseudonocardiaceae</taxon>
        <taxon>Amycolatopsis</taxon>
    </lineage>
</organism>
<proteinExistence type="predicted"/>
<name>A0ABW5FRI1_9PSEU</name>